<protein>
    <submittedName>
        <fullName evidence="1">Uncharacterized protein</fullName>
    </submittedName>
</protein>
<accession>A0ABD2WB66</accession>
<name>A0ABD2WB66_9HYME</name>
<reference evidence="1 2" key="1">
    <citation type="journal article" date="2024" name="bioRxiv">
        <title>A reference genome for Trichogramma kaykai: A tiny desert-dwelling parasitoid wasp with competing sex-ratio distorters.</title>
        <authorList>
            <person name="Culotta J."/>
            <person name="Lindsey A.R."/>
        </authorList>
    </citation>
    <scope>NUCLEOTIDE SEQUENCE [LARGE SCALE GENOMIC DNA]</scope>
    <source>
        <strain evidence="1 2">KSX58</strain>
    </source>
</reference>
<evidence type="ECO:0000313" key="1">
    <source>
        <dbReference type="EMBL" id="KAL3390133.1"/>
    </source>
</evidence>
<sequence length="244" mass="26571">MRRGPAVAATAAAATGSIRSSGNCARCCCCCCVSILFASRFAGILASTTAALLVCSPVCIGCRLCALQANRRDCSVHGVPNSSSYARLLRCVGIHILCAFGLQSATSFDRLINSFTLNCANANDNSASRYYMYHVLEERKMIETSTVNLLQSADNFPDDQKNISLKLHRSARAQHHVGPKRNASAQHKCLKKLRPAHYLLLENITHTHTHTRSSTHGLWEKSRITLSAVYDTPCLSPGAHTTEH</sequence>
<organism evidence="1 2">
    <name type="scientific">Trichogramma kaykai</name>
    <dbReference type="NCBI Taxonomy" id="54128"/>
    <lineage>
        <taxon>Eukaryota</taxon>
        <taxon>Metazoa</taxon>
        <taxon>Ecdysozoa</taxon>
        <taxon>Arthropoda</taxon>
        <taxon>Hexapoda</taxon>
        <taxon>Insecta</taxon>
        <taxon>Pterygota</taxon>
        <taxon>Neoptera</taxon>
        <taxon>Endopterygota</taxon>
        <taxon>Hymenoptera</taxon>
        <taxon>Apocrita</taxon>
        <taxon>Proctotrupomorpha</taxon>
        <taxon>Chalcidoidea</taxon>
        <taxon>Trichogrammatidae</taxon>
        <taxon>Trichogramma</taxon>
    </lineage>
</organism>
<keyword evidence="2" id="KW-1185">Reference proteome</keyword>
<comment type="caution">
    <text evidence="1">The sequence shown here is derived from an EMBL/GenBank/DDBJ whole genome shotgun (WGS) entry which is preliminary data.</text>
</comment>
<proteinExistence type="predicted"/>
<dbReference type="EMBL" id="JBJJXI010000121">
    <property type="protein sequence ID" value="KAL3390133.1"/>
    <property type="molecule type" value="Genomic_DNA"/>
</dbReference>
<gene>
    <name evidence="1" type="ORF">TKK_014946</name>
</gene>
<dbReference type="AlphaFoldDB" id="A0ABD2WB66"/>
<dbReference type="Proteomes" id="UP001627154">
    <property type="component" value="Unassembled WGS sequence"/>
</dbReference>
<evidence type="ECO:0000313" key="2">
    <source>
        <dbReference type="Proteomes" id="UP001627154"/>
    </source>
</evidence>